<evidence type="ECO:0000259" key="3">
    <source>
        <dbReference type="PROSITE" id="PS51721"/>
    </source>
</evidence>
<reference evidence="4" key="3">
    <citation type="submission" date="2020-02" db="EMBL/GenBank/DDBJ databases">
        <authorList>
            <person name="Sarangi A.N."/>
            <person name="Ghosh S."/>
            <person name="Mukherjee M."/>
            <person name="Tripathy S."/>
        </authorList>
    </citation>
    <scope>NUCLEOTIDE SEQUENCE</scope>
    <source>
        <strain evidence="4">BDU141951</strain>
    </source>
</reference>
<evidence type="ECO:0000259" key="2">
    <source>
        <dbReference type="PROSITE" id="PS50936"/>
    </source>
</evidence>
<sequence>MASSAVDSLELTSATLLGTVIAVQANYYLVKLQPTLEYPSLPVTELLCTRRARLKKVGQQVMVGDHVEVEQPDWAGQRGAIAAVHPRSTQLDRPPVANADQILLVFAIAEPALDCHQLTRFLVKAELTGLQICLCLNKQDLVTAAVQTNWQQRLIQWGYQPQFISVQAQRGVDALKPHLQDRITVVSGPSGVGKSSLINTLIPAAQLRVNAVSGKLGRGRHTTRHVELFDLPQGGLLADTPGFNQPDITCTPTELANCFPEIRAQLAEHRCQFADCLHRGEPGCAVSQDWERYTDYRQILEDCETQAQAAHDSATPDEAFKLKIADDGQLQAEPRLQAKKYRRVSRRSRKQSLEDLRYELDGNLDQLDTWEDLDAFSEYE</sequence>
<dbReference type="GO" id="GO:0005525">
    <property type="term" value="F:GTP binding"/>
    <property type="evidence" value="ECO:0007669"/>
    <property type="project" value="UniProtKB-UniRule"/>
</dbReference>
<evidence type="ECO:0000313" key="4">
    <source>
        <dbReference type="EMBL" id="NEV68437.1"/>
    </source>
</evidence>
<comment type="function">
    <text evidence="1">One of several proteins that assist in the late maturation steps of the functional core of the 30S ribosomal subunit. Helps release RbfA from mature subunits. May play a role in the assembly of ribosomal proteins into the subunit. Circularly permuted GTPase that catalyzes slow GTP hydrolysis, GTPase activity is stimulated by the 30S ribosomal subunit.</text>
</comment>
<dbReference type="NCBIfam" id="NF008932">
    <property type="entry name" value="PRK12289.1"/>
    <property type="match status" value="1"/>
</dbReference>
<dbReference type="PANTHER" id="PTHR32120">
    <property type="entry name" value="SMALL RIBOSOMAL SUBUNIT BIOGENESIS GTPASE RSGA"/>
    <property type="match status" value="1"/>
</dbReference>
<dbReference type="PROSITE" id="PS51721">
    <property type="entry name" value="G_CP"/>
    <property type="match status" value="1"/>
</dbReference>
<comment type="caution">
    <text evidence="4">The sequence shown here is derived from an EMBL/GenBank/DDBJ whole genome shotgun (WGS) entry which is preliminary data.</text>
</comment>
<feature type="binding site" evidence="1">
    <location>
        <position position="276"/>
    </location>
    <ligand>
        <name>Zn(2+)</name>
        <dbReference type="ChEBI" id="CHEBI:29105"/>
    </ligand>
</feature>
<dbReference type="HAMAP" id="MF_01820">
    <property type="entry name" value="GTPase_RsgA"/>
    <property type="match status" value="1"/>
</dbReference>
<comment type="cofactor">
    <cofactor evidence="1">
        <name>Zn(2+)</name>
        <dbReference type="ChEBI" id="CHEBI:29105"/>
    </cofactor>
    <text evidence="1">Binds 1 zinc ion per subunit.</text>
</comment>
<dbReference type="PANTHER" id="PTHR32120:SF11">
    <property type="entry name" value="SMALL RIBOSOMAL SUBUNIT BIOGENESIS GTPASE RSGA 1, MITOCHONDRIAL-RELATED"/>
    <property type="match status" value="1"/>
</dbReference>
<keyword evidence="1" id="KW-0694">RNA-binding</keyword>
<keyword evidence="1" id="KW-0479">Metal-binding</keyword>
<dbReference type="GO" id="GO:0042274">
    <property type="term" value="P:ribosomal small subunit biogenesis"/>
    <property type="evidence" value="ECO:0007669"/>
    <property type="project" value="UniProtKB-UniRule"/>
</dbReference>
<dbReference type="CDD" id="cd01854">
    <property type="entry name" value="YjeQ_EngC"/>
    <property type="match status" value="1"/>
</dbReference>
<dbReference type="GO" id="GO:0019843">
    <property type="term" value="F:rRNA binding"/>
    <property type="evidence" value="ECO:0007669"/>
    <property type="project" value="UniProtKB-KW"/>
</dbReference>
<dbReference type="InterPro" id="IPR030378">
    <property type="entry name" value="G_CP_dom"/>
</dbReference>
<dbReference type="InterPro" id="IPR010914">
    <property type="entry name" value="RsgA_GTPase_dom"/>
</dbReference>
<organism evidence="4">
    <name type="scientific">Lyngbya confervoides BDU141951</name>
    <dbReference type="NCBI Taxonomy" id="1574623"/>
    <lineage>
        <taxon>Bacteria</taxon>
        <taxon>Bacillati</taxon>
        <taxon>Cyanobacteriota</taxon>
        <taxon>Cyanophyceae</taxon>
        <taxon>Oscillatoriophycideae</taxon>
        <taxon>Oscillatoriales</taxon>
        <taxon>Microcoleaceae</taxon>
        <taxon>Lyngbya</taxon>
    </lineage>
</organism>
<keyword evidence="1" id="KW-0342">GTP-binding</keyword>
<feature type="binding site" evidence="1">
    <location>
        <position position="284"/>
    </location>
    <ligand>
        <name>Zn(2+)</name>
        <dbReference type="ChEBI" id="CHEBI:29105"/>
    </ligand>
</feature>
<comment type="subunit">
    <text evidence="1">Monomer. Associates with 30S ribosomal subunit, binds 16S rRNA.</text>
</comment>
<keyword evidence="1" id="KW-0378">Hydrolase</keyword>
<accession>A0A0C1UR58</accession>
<dbReference type="Pfam" id="PF03193">
    <property type="entry name" value="RsgA_GTPase"/>
    <property type="match status" value="1"/>
</dbReference>
<dbReference type="SUPFAM" id="SSF50249">
    <property type="entry name" value="Nucleic acid-binding proteins"/>
    <property type="match status" value="1"/>
</dbReference>
<proteinExistence type="inferred from homology"/>
<dbReference type="EC" id="3.6.1.-" evidence="1"/>
<dbReference type="InterPro" id="IPR012340">
    <property type="entry name" value="NA-bd_OB-fold"/>
</dbReference>
<name>A0A0C1UR58_9CYAN</name>
<keyword evidence="1" id="KW-0547">Nucleotide-binding</keyword>
<feature type="domain" description="EngC GTPase" evidence="2">
    <location>
        <begin position="97"/>
        <end position="244"/>
    </location>
</feature>
<dbReference type="GO" id="GO:0046872">
    <property type="term" value="F:metal ion binding"/>
    <property type="evidence" value="ECO:0007669"/>
    <property type="project" value="UniProtKB-KW"/>
</dbReference>
<dbReference type="NCBIfam" id="TIGR00157">
    <property type="entry name" value="ribosome small subunit-dependent GTPase A"/>
    <property type="match status" value="1"/>
</dbReference>
<dbReference type="SUPFAM" id="SSF52540">
    <property type="entry name" value="P-loop containing nucleoside triphosphate hydrolases"/>
    <property type="match status" value="1"/>
</dbReference>
<gene>
    <name evidence="1 4" type="primary">rsgA</name>
    <name evidence="4" type="ORF">QQ91_015085</name>
</gene>
<comment type="subcellular location">
    <subcellularLocation>
        <location evidence="1">Cytoplasm</location>
    </subcellularLocation>
</comment>
<reference evidence="4" key="1">
    <citation type="submission" date="2014-11" db="EMBL/GenBank/DDBJ databases">
        <authorList>
            <person name="Malar M.C."/>
            <person name="Sen D."/>
            <person name="Tripathy S."/>
        </authorList>
    </citation>
    <scope>NUCLEOTIDE SEQUENCE</scope>
    <source>
        <strain evidence="4">BDU141951</strain>
    </source>
</reference>
<dbReference type="InterPro" id="IPR027417">
    <property type="entry name" value="P-loop_NTPase"/>
</dbReference>
<evidence type="ECO:0000256" key="1">
    <source>
        <dbReference type="HAMAP-Rule" id="MF_01820"/>
    </source>
</evidence>
<dbReference type="GO" id="GO:0005737">
    <property type="term" value="C:cytoplasm"/>
    <property type="evidence" value="ECO:0007669"/>
    <property type="project" value="UniProtKB-SubCell"/>
</dbReference>
<keyword evidence="1" id="KW-0963">Cytoplasm</keyword>
<dbReference type="Gene3D" id="3.40.50.300">
    <property type="entry name" value="P-loop containing nucleotide triphosphate hydrolases"/>
    <property type="match status" value="1"/>
</dbReference>
<dbReference type="PROSITE" id="PS50936">
    <property type="entry name" value="ENGC_GTPASE"/>
    <property type="match status" value="1"/>
</dbReference>
<dbReference type="AlphaFoldDB" id="A0A0C1UR58"/>
<dbReference type="EMBL" id="JTHE02000003">
    <property type="protein sequence ID" value="NEV68437.1"/>
    <property type="molecule type" value="Genomic_DNA"/>
</dbReference>
<dbReference type="InterPro" id="IPR004881">
    <property type="entry name" value="Ribosome_biogen_GTPase_RsgA"/>
</dbReference>
<feature type="binding site" evidence="1">
    <location>
        <begin position="137"/>
        <end position="140"/>
    </location>
    <ligand>
        <name>GTP</name>
        <dbReference type="ChEBI" id="CHEBI:37565"/>
    </ligand>
</feature>
<keyword evidence="1" id="KW-0690">Ribosome biogenesis</keyword>
<dbReference type="GO" id="GO:0003924">
    <property type="term" value="F:GTPase activity"/>
    <property type="evidence" value="ECO:0007669"/>
    <property type="project" value="UniProtKB-UniRule"/>
</dbReference>
<comment type="similarity">
    <text evidence="1">Belongs to the TRAFAC class YlqF/YawG GTPase family. RsgA subfamily.</text>
</comment>
<feature type="binding site" evidence="1">
    <location>
        <position position="271"/>
    </location>
    <ligand>
        <name>Zn(2+)</name>
        <dbReference type="ChEBI" id="CHEBI:29105"/>
    </ligand>
</feature>
<dbReference type="Gene3D" id="2.40.50.140">
    <property type="entry name" value="Nucleic acid-binding proteins"/>
    <property type="match status" value="1"/>
</dbReference>
<keyword evidence="1" id="KW-0862">Zinc</keyword>
<reference evidence="4" key="2">
    <citation type="journal article" date="2015" name="Genome Announc.">
        <title>Draft Genome Sequence of Filamentous Marine Cyanobacterium Lyngbya confervoides Strain BDU141951.</title>
        <authorList>
            <person name="Chandrababunaidu M.M."/>
            <person name="Sen D."/>
            <person name="Tripathy S."/>
        </authorList>
    </citation>
    <scope>NUCLEOTIDE SEQUENCE</scope>
    <source>
        <strain evidence="4">BDU141951</strain>
    </source>
</reference>
<dbReference type="Gene3D" id="1.10.40.50">
    <property type="entry name" value="Probable gtpase engc, domain 3"/>
    <property type="match status" value="1"/>
</dbReference>
<feature type="domain" description="CP-type G" evidence="3">
    <location>
        <begin position="88"/>
        <end position="246"/>
    </location>
</feature>
<feature type="binding site" evidence="1">
    <location>
        <position position="278"/>
    </location>
    <ligand>
        <name>Zn(2+)</name>
        <dbReference type="ChEBI" id="CHEBI:29105"/>
    </ligand>
</feature>
<keyword evidence="1" id="KW-0699">rRNA-binding</keyword>
<protein>
    <recommendedName>
        <fullName evidence="1">Small ribosomal subunit biogenesis GTPase RsgA</fullName>
        <ecNumber evidence="1">3.6.1.-</ecNumber>
    </recommendedName>
</protein>
<feature type="binding site" evidence="1">
    <location>
        <begin position="188"/>
        <end position="196"/>
    </location>
    <ligand>
        <name>GTP</name>
        <dbReference type="ChEBI" id="CHEBI:37565"/>
    </ligand>
</feature>